<dbReference type="RefSeq" id="WP_238746481.1">
    <property type="nucleotide sequence ID" value="NZ_JAKOOW010000021.1"/>
</dbReference>
<sequence length="146" mass="16407">MVVYNTLRKLDSKENAGMLADVDMKMVGPATHVAKADDHLARLQGFAQRGADNRERSIAFENHPGDFVGRIIGYNPTTTETNTRHKSRLRHWVDIFGSGSSPHNCHGIGNKQCVKDGYRTEEDIGVMPKTKRIYGYPHSQPTEQEK</sequence>
<organism evidence="1 2">
    <name type="scientific">Kingella pumchi</name>
    <dbReference type="NCBI Taxonomy" id="2779506"/>
    <lineage>
        <taxon>Bacteria</taxon>
        <taxon>Pseudomonadati</taxon>
        <taxon>Pseudomonadota</taxon>
        <taxon>Betaproteobacteria</taxon>
        <taxon>Neisseriales</taxon>
        <taxon>Neisseriaceae</taxon>
        <taxon>Kingella</taxon>
    </lineage>
</organism>
<name>A0ABS9NM35_9NEIS</name>
<comment type="caution">
    <text evidence="1">The sequence shown here is derived from an EMBL/GenBank/DDBJ whole genome shotgun (WGS) entry which is preliminary data.</text>
</comment>
<accession>A0ABS9NM35</accession>
<proteinExistence type="predicted"/>
<dbReference type="EMBL" id="JAKOOW010000021">
    <property type="protein sequence ID" value="MCG6503859.1"/>
    <property type="molecule type" value="Genomic_DNA"/>
</dbReference>
<evidence type="ECO:0000313" key="1">
    <source>
        <dbReference type="EMBL" id="MCG6503859.1"/>
    </source>
</evidence>
<gene>
    <name evidence="1" type="ORF">MB824_05035</name>
</gene>
<dbReference type="Proteomes" id="UP001298424">
    <property type="component" value="Unassembled WGS sequence"/>
</dbReference>
<reference evidence="1 2" key="1">
    <citation type="submission" date="2022-02" db="EMBL/GenBank/DDBJ databases">
        <title>Genome sequence data of Kingella unionensis sp. nov. strain CICC 24913 (CCUG 75125).</title>
        <authorList>
            <person name="Xiao M."/>
        </authorList>
    </citation>
    <scope>NUCLEOTIDE SEQUENCE [LARGE SCALE GENOMIC DNA]</scope>
    <source>
        <strain evidence="1 2">CICC 24913</strain>
    </source>
</reference>
<evidence type="ECO:0000313" key="2">
    <source>
        <dbReference type="Proteomes" id="UP001298424"/>
    </source>
</evidence>
<protein>
    <submittedName>
        <fullName evidence="1">Uncharacterized protein</fullName>
    </submittedName>
</protein>
<keyword evidence="2" id="KW-1185">Reference proteome</keyword>